<evidence type="ECO:0000259" key="1">
    <source>
        <dbReference type="PROSITE" id="PS51087"/>
    </source>
</evidence>
<name>A0A813FG61_POLGL</name>
<dbReference type="Pfam" id="PF04379">
    <property type="entry name" value="DUF525"/>
    <property type="match status" value="1"/>
</dbReference>
<keyword evidence="3" id="KW-1185">Reference proteome</keyword>
<evidence type="ECO:0000313" key="3">
    <source>
        <dbReference type="Proteomes" id="UP000654075"/>
    </source>
</evidence>
<dbReference type="InterPro" id="IPR007474">
    <property type="entry name" value="ApaG_domain"/>
</dbReference>
<feature type="domain" description="ApaG" evidence="1">
    <location>
        <begin position="1"/>
        <end position="117"/>
    </location>
</feature>
<gene>
    <name evidence="2" type="ORF">PGLA1383_LOCUS29607</name>
</gene>
<dbReference type="PROSITE" id="PS51087">
    <property type="entry name" value="APAG"/>
    <property type="match status" value="1"/>
</dbReference>
<reference evidence="2" key="1">
    <citation type="submission" date="2021-02" db="EMBL/GenBank/DDBJ databases">
        <authorList>
            <person name="Dougan E. K."/>
            <person name="Rhodes N."/>
            <person name="Thang M."/>
            <person name="Chan C."/>
        </authorList>
    </citation>
    <scope>NUCLEOTIDE SEQUENCE</scope>
</reference>
<dbReference type="Proteomes" id="UP000654075">
    <property type="component" value="Unassembled WGS sequence"/>
</dbReference>
<comment type="caution">
    <text evidence="2">The sequence shown here is derived from an EMBL/GenBank/DDBJ whole genome shotgun (WGS) entry which is preliminary data.</text>
</comment>
<proteinExistence type="predicted"/>
<accession>A0A813FG61</accession>
<dbReference type="EMBL" id="CAJNNV010025047">
    <property type="protein sequence ID" value="CAE8611780.1"/>
    <property type="molecule type" value="Genomic_DNA"/>
</dbReference>
<evidence type="ECO:0000313" key="2">
    <source>
        <dbReference type="EMBL" id="CAE8611780.1"/>
    </source>
</evidence>
<feature type="non-terminal residue" evidence="2">
    <location>
        <position position="117"/>
    </location>
</feature>
<dbReference type="AlphaFoldDB" id="A0A813FG61"/>
<dbReference type="SUPFAM" id="SSF110069">
    <property type="entry name" value="ApaG-like"/>
    <property type="match status" value="1"/>
</dbReference>
<protein>
    <recommendedName>
        <fullName evidence="1">ApaG domain-containing protein</fullName>
    </recommendedName>
</protein>
<dbReference type="Gene3D" id="2.60.40.1470">
    <property type="entry name" value="ApaG domain"/>
    <property type="match status" value="1"/>
</dbReference>
<dbReference type="OrthoDB" id="2305498at2759"/>
<organism evidence="2 3">
    <name type="scientific">Polarella glacialis</name>
    <name type="common">Dinoflagellate</name>
    <dbReference type="NCBI Taxonomy" id="89957"/>
    <lineage>
        <taxon>Eukaryota</taxon>
        <taxon>Sar</taxon>
        <taxon>Alveolata</taxon>
        <taxon>Dinophyceae</taxon>
        <taxon>Suessiales</taxon>
        <taxon>Suessiaceae</taxon>
        <taxon>Polarella</taxon>
    </lineage>
</organism>
<sequence>YDFRDASQDISSQVLPDQPEAAGIVGFTPLLQPGAGFEFGSGASLTTPTGSATGRFLVMVEPELSGEDAELHERMEQSDLMMRFAYFRSLGTEQFYLPLSELRFNADVPCVSLRRGS</sequence>
<dbReference type="InterPro" id="IPR036767">
    <property type="entry name" value="ApaG_sf"/>
</dbReference>